<dbReference type="EMBL" id="JALJOS010000001">
    <property type="protein sequence ID" value="KAK9844339.1"/>
    <property type="molecule type" value="Genomic_DNA"/>
</dbReference>
<keyword evidence="4" id="KW-1185">Reference proteome</keyword>
<dbReference type="Proteomes" id="UP001438707">
    <property type="component" value="Unassembled WGS sequence"/>
</dbReference>
<organism evidence="3 4">
    <name type="scientific">Apatococcus lobatus</name>
    <dbReference type="NCBI Taxonomy" id="904363"/>
    <lineage>
        <taxon>Eukaryota</taxon>
        <taxon>Viridiplantae</taxon>
        <taxon>Chlorophyta</taxon>
        <taxon>core chlorophytes</taxon>
        <taxon>Trebouxiophyceae</taxon>
        <taxon>Chlorellales</taxon>
        <taxon>Chlorellaceae</taxon>
        <taxon>Apatococcus</taxon>
    </lineage>
</organism>
<evidence type="ECO:0000256" key="1">
    <source>
        <dbReference type="SAM" id="Coils"/>
    </source>
</evidence>
<feature type="coiled-coil region" evidence="1">
    <location>
        <begin position="19"/>
        <end position="81"/>
    </location>
</feature>
<keyword evidence="1" id="KW-0175">Coiled coil</keyword>
<evidence type="ECO:0000256" key="2">
    <source>
        <dbReference type="SAM" id="MobiDB-lite"/>
    </source>
</evidence>
<feature type="region of interest" description="Disordered" evidence="2">
    <location>
        <begin position="256"/>
        <end position="289"/>
    </location>
</feature>
<accession>A0AAW1SEN1</accession>
<feature type="compositionally biased region" description="Basic residues" evidence="2">
    <location>
        <begin position="635"/>
        <end position="647"/>
    </location>
</feature>
<feature type="compositionally biased region" description="Low complexity" evidence="2">
    <location>
        <begin position="455"/>
        <end position="539"/>
    </location>
</feature>
<feature type="compositionally biased region" description="Low complexity" evidence="2">
    <location>
        <begin position="612"/>
        <end position="631"/>
    </location>
</feature>
<reference evidence="3 4" key="1">
    <citation type="journal article" date="2024" name="Nat. Commun.">
        <title>Phylogenomics reveals the evolutionary origins of lichenization in chlorophyte algae.</title>
        <authorList>
            <person name="Puginier C."/>
            <person name="Libourel C."/>
            <person name="Otte J."/>
            <person name="Skaloud P."/>
            <person name="Haon M."/>
            <person name="Grisel S."/>
            <person name="Petersen M."/>
            <person name="Berrin J.G."/>
            <person name="Delaux P.M."/>
            <person name="Dal Grande F."/>
            <person name="Keller J."/>
        </authorList>
    </citation>
    <scope>NUCLEOTIDE SEQUENCE [LARGE SCALE GENOMIC DNA]</scope>
    <source>
        <strain evidence="3 4">SAG 2145</strain>
    </source>
</reference>
<feature type="compositionally biased region" description="Polar residues" evidence="2">
    <location>
        <begin position="567"/>
        <end position="576"/>
    </location>
</feature>
<feature type="compositionally biased region" description="Low complexity" evidence="2">
    <location>
        <begin position="274"/>
        <end position="289"/>
    </location>
</feature>
<feature type="compositionally biased region" description="Polar residues" evidence="2">
    <location>
        <begin position="439"/>
        <end position="452"/>
    </location>
</feature>
<proteinExistence type="predicted"/>
<dbReference type="AlphaFoldDB" id="A0AAW1SEN1"/>
<gene>
    <name evidence="3" type="ORF">WJX74_000942</name>
</gene>
<sequence length="665" mass="71135">MSRLAKALAEYEEETAKRKRGLDAEYQSWEEKLRLAKQTLETQKQTALDEQNKVAAASAQISKLQQEVACVEAEAVEIDQAANLATAETKILETAEQKIFTKLRDAVAYLRQSEMETEKLLAEVKVVCMPLQQDQAMHSAGTHDIDGNMDLGPSTWMSLRMPQQAHPAECSAAGAIVPCMSNQQLGTPLAASQAANSLSSPADVAAMLEDTQPQALSLPSVSRSEAEALGAGGNFAQPLLHDASLSQLGYSGSPQLALSGDGGSNQTMQIPMLAGESSPAGPGSARSAPGVQAFSSLLLPQHTTRARAQAQQPGQLPSFMHPTSRLRPGHTPGRAPSAPTTSQPAALSFFPADSPFNSNAVEQYGLRGPGMASSSHMALPNGDGPHPLLPMSMGGGFSNDPLQTLVLSPRQQSPFMQQHPPQMNGHMQPHQSPHRVQSKVRSPTTSQPQSYILNGHIQQPPTQIQPQHGQQQGPQHQQPGAQQGVVHQAGSLLPVQQSQQQQGMTGAQRPQPMQQQPQRPQPIQQQPQQRPQPIQQQQPVLQNGGPEAAAMGTPPPHQQQQGQPQQVSRAASSDSQHPAGPSPGSRPASLRVVIPRAGRNRSEGQAPADVRPQPNSASSEPSSTTQTQSGSAKLGPRRKGKRTHRRAKPDIDAFLRNFQQVLPDR</sequence>
<feature type="compositionally biased region" description="Low complexity" evidence="2">
    <location>
        <begin position="578"/>
        <end position="589"/>
    </location>
</feature>
<evidence type="ECO:0000313" key="4">
    <source>
        <dbReference type="Proteomes" id="UP001438707"/>
    </source>
</evidence>
<feature type="region of interest" description="Disordered" evidence="2">
    <location>
        <begin position="303"/>
        <end position="343"/>
    </location>
</feature>
<evidence type="ECO:0000313" key="3">
    <source>
        <dbReference type="EMBL" id="KAK9844339.1"/>
    </source>
</evidence>
<feature type="region of interest" description="Disordered" evidence="2">
    <location>
        <begin position="414"/>
        <end position="665"/>
    </location>
</feature>
<name>A0AAW1SEN1_9CHLO</name>
<comment type="caution">
    <text evidence="3">The sequence shown here is derived from an EMBL/GenBank/DDBJ whole genome shotgun (WGS) entry which is preliminary data.</text>
</comment>
<protein>
    <submittedName>
        <fullName evidence="3">Uncharacterized protein</fullName>
    </submittedName>
</protein>